<evidence type="ECO:0000259" key="2">
    <source>
        <dbReference type="Pfam" id="PF03732"/>
    </source>
</evidence>
<evidence type="ECO:0000313" key="4">
    <source>
        <dbReference type="RefSeq" id="XP_040961829.1"/>
    </source>
</evidence>
<feature type="compositionally biased region" description="Basic and acidic residues" evidence="1">
    <location>
        <begin position="256"/>
        <end position="269"/>
    </location>
</feature>
<evidence type="ECO:0000256" key="1">
    <source>
        <dbReference type="SAM" id="MobiDB-lite"/>
    </source>
</evidence>
<feature type="region of interest" description="Disordered" evidence="1">
    <location>
        <begin position="1"/>
        <end position="39"/>
    </location>
</feature>
<dbReference type="RefSeq" id="XP_040961829.1">
    <property type="nucleotide sequence ID" value="XM_041105895.1"/>
</dbReference>
<sequence length="291" mass="34038">MDPDRSVTDDVESNAPAPTQGTAHEESRHETHSQDEAQEAFLRMMSNWYTEFVRANPNVKPTPPSLIPQPVPVAPQSVDLVRSSKPPIDKIRKHGAEDFRANVDDDPEKAEFWLENTIRVLDELSCAPDECLKCVVSLLKDSAYRWWKTLISVVSKEIVTWDFFQEEFKKKYISQRFIDQKRKEFLELKLSRMSVAEYEREFVRLNKYAQECVPTEAIMCKRFEEGLNEDIRLYIEVLELKEFVVLVDRACKAEELSKEKRRAEMEARDVRKRSMSRTFQSQPKKLKGMDP</sequence>
<protein>
    <recommendedName>
        <fullName evidence="2">Retrotransposon gag domain-containing protein</fullName>
    </recommendedName>
</protein>
<evidence type="ECO:0000313" key="3">
    <source>
        <dbReference type="Proteomes" id="UP000818029"/>
    </source>
</evidence>
<dbReference type="Pfam" id="PF03732">
    <property type="entry name" value="Retrotrans_gag"/>
    <property type="match status" value="1"/>
</dbReference>
<reference evidence="3" key="1">
    <citation type="journal article" date="2020" name="Nat. Genet.">
        <title>Genomic diversifications of five Gossypium allopolyploid species and their impact on cotton improvement.</title>
        <authorList>
            <person name="Chen Z.J."/>
            <person name="Sreedasyam A."/>
            <person name="Ando A."/>
            <person name="Song Q."/>
            <person name="De Santiago L.M."/>
            <person name="Hulse-Kemp A.M."/>
            <person name="Ding M."/>
            <person name="Ye W."/>
            <person name="Kirkbride R.C."/>
            <person name="Jenkins J."/>
            <person name="Plott C."/>
            <person name="Lovell J."/>
            <person name="Lin Y.M."/>
            <person name="Vaughn R."/>
            <person name="Liu B."/>
            <person name="Simpson S."/>
            <person name="Scheffler B.E."/>
            <person name="Wen L."/>
            <person name="Saski C.A."/>
            <person name="Grover C.E."/>
            <person name="Hu G."/>
            <person name="Conover J.L."/>
            <person name="Carlson J.W."/>
            <person name="Shu S."/>
            <person name="Boston L.B."/>
            <person name="Williams M."/>
            <person name="Peterson D.G."/>
            <person name="McGee K."/>
            <person name="Jones D.C."/>
            <person name="Wendel J.F."/>
            <person name="Stelly D.M."/>
            <person name="Grimwood J."/>
            <person name="Schmutz J."/>
        </authorList>
    </citation>
    <scope>NUCLEOTIDE SEQUENCE [LARGE SCALE GENOMIC DNA]</scope>
    <source>
        <strain evidence="3">cv. TM-1</strain>
    </source>
</reference>
<accession>A0ABM3B448</accession>
<feature type="domain" description="Retrotransposon gag" evidence="2">
    <location>
        <begin position="134"/>
        <end position="229"/>
    </location>
</feature>
<keyword evidence="3" id="KW-1185">Reference proteome</keyword>
<gene>
    <name evidence="4" type="primary">LOC121223704</name>
</gene>
<feature type="compositionally biased region" description="Basic and acidic residues" evidence="1">
    <location>
        <begin position="23"/>
        <end position="35"/>
    </location>
</feature>
<proteinExistence type="predicted"/>
<feature type="region of interest" description="Disordered" evidence="1">
    <location>
        <begin position="256"/>
        <end position="291"/>
    </location>
</feature>
<dbReference type="GeneID" id="121223704"/>
<name>A0ABM3B448_GOSHI</name>
<dbReference type="InterPro" id="IPR005162">
    <property type="entry name" value="Retrotrans_gag_dom"/>
</dbReference>
<organism evidence="3 4">
    <name type="scientific">Gossypium hirsutum</name>
    <name type="common">Upland cotton</name>
    <name type="synonym">Gossypium mexicanum</name>
    <dbReference type="NCBI Taxonomy" id="3635"/>
    <lineage>
        <taxon>Eukaryota</taxon>
        <taxon>Viridiplantae</taxon>
        <taxon>Streptophyta</taxon>
        <taxon>Embryophyta</taxon>
        <taxon>Tracheophyta</taxon>
        <taxon>Spermatophyta</taxon>
        <taxon>Magnoliopsida</taxon>
        <taxon>eudicotyledons</taxon>
        <taxon>Gunneridae</taxon>
        <taxon>Pentapetalae</taxon>
        <taxon>rosids</taxon>
        <taxon>malvids</taxon>
        <taxon>Malvales</taxon>
        <taxon>Malvaceae</taxon>
        <taxon>Malvoideae</taxon>
        <taxon>Gossypium</taxon>
    </lineage>
</organism>
<dbReference type="PANTHER" id="PTHR34482">
    <property type="entry name" value="DNA DAMAGE-INDUCIBLE PROTEIN 1-LIKE"/>
    <property type="match status" value="1"/>
</dbReference>
<dbReference type="Proteomes" id="UP000818029">
    <property type="component" value="Chromosome D11"/>
</dbReference>
<dbReference type="PANTHER" id="PTHR34482:SF36">
    <property type="entry name" value="RETROTRANSPOSON GAG DOMAIN-CONTAINING PROTEIN"/>
    <property type="match status" value="1"/>
</dbReference>
<reference evidence="4" key="2">
    <citation type="submission" date="2025-08" db="UniProtKB">
        <authorList>
            <consortium name="RefSeq"/>
        </authorList>
    </citation>
    <scope>IDENTIFICATION</scope>
</reference>